<dbReference type="AlphaFoldDB" id="A0A1W2G0F7"/>
<reference evidence="1 2" key="1">
    <citation type="submission" date="2017-04" db="EMBL/GenBank/DDBJ databases">
        <authorList>
            <person name="Afonso C.L."/>
            <person name="Miller P.J."/>
            <person name="Scott M.A."/>
            <person name="Spackman E."/>
            <person name="Goraichik I."/>
            <person name="Dimitrov K.M."/>
            <person name="Suarez D.L."/>
            <person name="Swayne D.E."/>
        </authorList>
    </citation>
    <scope>NUCLEOTIDE SEQUENCE [LARGE SCALE GENOMIC DNA]</scope>
    <source>
        <strain evidence="1 2">DSM 43828</strain>
    </source>
</reference>
<proteinExistence type="predicted"/>
<evidence type="ECO:0000313" key="1">
    <source>
        <dbReference type="EMBL" id="SMD27472.1"/>
    </source>
</evidence>
<organism evidence="1 2">
    <name type="scientific">Kibdelosporangium aridum</name>
    <dbReference type="NCBI Taxonomy" id="2030"/>
    <lineage>
        <taxon>Bacteria</taxon>
        <taxon>Bacillati</taxon>
        <taxon>Actinomycetota</taxon>
        <taxon>Actinomycetes</taxon>
        <taxon>Pseudonocardiales</taxon>
        <taxon>Pseudonocardiaceae</taxon>
        <taxon>Kibdelosporangium</taxon>
    </lineage>
</organism>
<evidence type="ECO:0000313" key="2">
    <source>
        <dbReference type="Proteomes" id="UP000192674"/>
    </source>
</evidence>
<sequence>MIPVPLQRPIPQIPQPLPPLPAARLPAVEPDSLVLGMARLDRSGRIHDHAVLSALGWHTGQRVDITSVHDAIVVHAAQTVRLPKISSALVRRCI</sequence>
<name>A0A1W2G0F7_KIBAR</name>
<keyword evidence="2" id="KW-1185">Reference proteome</keyword>
<dbReference type="EMBL" id="FWXV01000025">
    <property type="protein sequence ID" value="SMD27472.1"/>
    <property type="molecule type" value="Genomic_DNA"/>
</dbReference>
<accession>A0A1W2G0F7</accession>
<dbReference type="Proteomes" id="UP000192674">
    <property type="component" value="Unassembled WGS sequence"/>
</dbReference>
<gene>
    <name evidence="1" type="ORF">SAMN05661093_11079</name>
</gene>
<protein>
    <submittedName>
        <fullName evidence="1">Uncharacterized protein</fullName>
    </submittedName>
</protein>